<accession>A0A0N7LU07</accession>
<organism evidence="8 9">
    <name type="scientific">Thalassobacter stenotrophicus</name>
    <dbReference type="NCBI Taxonomy" id="266809"/>
    <lineage>
        <taxon>Bacteria</taxon>
        <taxon>Pseudomonadati</taxon>
        <taxon>Pseudomonadota</taxon>
        <taxon>Alphaproteobacteria</taxon>
        <taxon>Rhodobacterales</taxon>
        <taxon>Roseobacteraceae</taxon>
        <taxon>Thalassobacter</taxon>
    </lineage>
</organism>
<dbReference type="InterPro" id="IPR013766">
    <property type="entry name" value="Thioredoxin_domain"/>
</dbReference>
<dbReference type="PANTHER" id="PTHR42852:SF6">
    <property type="entry name" value="THIOL:DISULFIDE INTERCHANGE PROTEIN DSBE"/>
    <property type="match status" value="1"/>
</dbReference>
<evidence type="ECO:0000256" key="2">
    <source>
        <dbReference type="ARBA" id="ARBA00007758"/>
    </source>
</evidence>
<dbReference type="PROSITE" id="PS51352">
    <property type="entry name" value="THIOREDOXIN_2"/>
    <property type="match status" value="1"/>
</dbReference>
<dbReference type="Proteomes" id="UP000051298">
    <property type="component" value="Unassembled WGS sequence"/>
</dbReference>
<dbReference type="InterPro" id="IPR050553">
    <property type="entry name" value="Thioredoxin_ResA/DsbE_sf"/>
</dbReference>
<gene>
    <name evidence="8" type="primary">cycY_2</name>
    <name evidence="8" type="ORF">THS5294_03484</name>
</gene>
<reference evidence="8 9" key="1">
    <citation type="submission" date="2015-09" db="EMBL/GenBank/DDBJ databases">
        <authorList>
            <consortium name="Swine Surveillance"/>
        </authorList>
    </citation>
    <scope>NUCLEOTIDE SEQUENCE [LARGE SCALE GENOMIC DNA]</scope>
    <source>
        <strain evidence="8 9">CECT 5294</strain>
    </source>
</reference>
<dbReference type="InterPro" id="IPR004799">
    <property type="entry name" value="Periplasmic_diS_OxRdtase_DsbE"/>
</dbReference>
<dbReference type="InterPro" id="IPR017937">
    <property type="entry name" value="Thioredoxin_CS"/>
</dbReference>
<keyword evidence="6" id="KW-0812">Transmembrane</keyword>
<keyword evidence="4" id="KW-1015">Disulfide bond</keyword>
<dbReference type="RefSeq" id="WP_306434254.1">
    <property type="nucleotide sequence ID" value="NZ_CYRX01000033.1"/>
</dbReference>
<sequence>MSETPTPDKRKSVNWVAMIPVGLFAALIGAFFGPGLFRDNPDALPSTIEGRQAPAIEGVELPGLASFEDATLRGGDVTLVNFWASWCVPCRAEHPMIKELSEQLPVYGVNYKDEAVDGLDFLAELGDPFAAHVADATGRMGINWGLYGVPETYVIAGDGTVVLRWAGPITRSIMEDTIKPAIERAEAMAQ</sequence>
<evidence type="ECO:0000256" key="6">
    <source>
        <dbReference type="SAM" id="Phobius"/>
    </source>
</evidence>
<comment type="subcellular location">
    <subcellularLocation>
        <location evidence="1">Cell envelope</location>
    </subcellularLocation>
</comment>
<dbReference type="Pfam" id="PF08534">
    <property type="entry name" value="Redoxin"/>
    <property type="match status" value="1"/>
</dbReference>
<dbReference type="InterPro" id="IPR036249">
    <property type="entry name" value="Thioredoxin-like_sf"/>
</dbReference>
<dbReference type="STRING" id="266809.PM03_02785"/>
<keyword evidence="3" id="KW-0201">Cytochrome c-type biogenesis</keyword>
<name>A0A0N7LU07_9RHOB</name>
<keyword evidence="5" id="KW-0676">Redox-active center</keyword>
<dbReference type="eggNOG" id="COG0526">
    <property type="taxonomic scope" value="Bacteria"/>
</dbReference>
<comment type="similarity">
    <text evidence="2">Belongs to the thioredoxin family. DsbE subfamily.</text>
</comment>
<dbReference type="AlphaFoldDB" id="A0A0N7LU07"/>
<dbReference type="GO" id="GO:0030288">
    <property type="term" value="C:outer membrane-bounded periplasmic space"/>
    <property type="evidence" value="ECO:0007669"/>
    <property type="project" value="InterPro"/>
</dbReference>
<evidence type="ECO:0000313" key="8">
    <source>
        <dbReference type="EMBL" id="CUH62170.1"/>
    </source>
</evidence>
<evidence type="ECO:0000313" key="9">
    <source>
        <dbReference type="Proteomes" id="UP000051298"/>
    </source>
</evidence>
<keyword evidence="6" id="KW-1133">Transmembrane helix</keyword>
<keyword evidence="6" id="KW-0472">Membrane</keyword>
<feature type="transmembrane region" description="Helical" evidence="6">
    <location>
        <begin position="12"/>
        <end position="37"/>
    </location>
</feature>
<dbReference type="PANTHER" id="PTHR42852">
    <property type="entry name" value="THIOL:DISULFIDE INTERCHANGE PROTEIN DSBE"/>
    <property type="match status" value="1"/>
</dbReference>
<dbReference type="GO" id="GO:0015036">
    <property type="term" value="F:disulfide oxidoreductase activity"/>
    <property type="evidence" value="ECO:0007669"/>
    <property type="project" value="InterPro"/>
</dbReference>
<protein>
    <submittedName>
        <fullName evidence="8">Cytochrome c biogenesis protein CycY</fullName>
    </submittedName>
</protein>
<dbReference type="InterPro" id="IPR013740">
    <property type="entry name" value="Redoxin"/>
</dbReference>
<evidence type="ECO:0000256" key="4">
    <source>
        <dbReference type="ARBA" id="ARBA00023157"/>
    </source>
</evidence>
<evidence type="ECO:0000256" key="1">
    <source>
        <dbReference type="ARBA" id="ARBA00004196"/>
    </source>
</evidence>
<dbReference type="PROSITE" id="PS00194">
    <property type="entry name" value="THIOREDOXIN_1"/>
    <property type="match status" value="1"/>
</dbReference>
<dbReference type="Gene3D" id="3.40.30.10">
    <property type="entry name" value="Glutaredoxin"/>
    <property type="match status" value="1"/>
</dbReference>
<dbReference type="SUPFAM" id="SSF52833">
    <property type="entry name" value="Thioredoxin-like"/>
    <property type="match status" value="1"/>
</dbReference>
<evidence type="ECO:0000256" key="3">
    <source>
        <dbReference type="ARBA" id="ARBA00022748"/>
    </source>
</evidence>
<proteinExistence type="inferred from homology"/>
<evidence type="ECO:0000256" key="5">
    <source>
        <dbReference type="ARBA" id="ARBA00023284"/>
    </source>
</evidence>
<dbReference type="EMBL" id="CYRX01000033">
    <property type="protein sequence ID" value="CUH62170.1"/>
    <property type="molecule type" value="Genomic_DNA"/>
</dbReference>
<dbReference type="GO" id="GO:0017004">
    <property type="term" value="P:cytochrome complex assembly"/>
    <property type="evidence" value="ECO:0007669"/>
    <property type="project" value="UniProtKB-KW"/>
</dbReference>
<evidence type="ECO:0000259" key="7">
    <source>
        <dbReference type="PROSITE" id="PS51352"/>
    </source>
</evidence>
<dbReference type="NCBIfam" id="TIGR00385">
    <property type="entry name" value="dsbE"/>
    <property type="match status" value="1"/>
</dbReference>
<feature type="domain" description="Thioredoxin" evidence="7">
    <location>
        <begin position="47"/>
        <end position="187"/>
    </location>
</feature>